<organism evidence="1">
    <name type="scientific">Pedococcus sp. KACC 23699</name>
    <dbReference type="NCBI Taxonomy" id="3149228"/>
    <lineage>
        <taxon>Bacteria</taxon>
        <taxon>Bacillati</taxon>
        <taxon>Actinomycetota</taxon>
        <taxon>Actinomycetes</taxon>
        <taxon>Micrococcales</taxon>
        <taxon>Intrasporangiaceae</taxon>
        <taxon>Pedococcus</taxon>
    </lineage>
</organism>
<proteinExistence type="predicted"/>
<dbReference type="AlphaFoldDB" id="A0AAU7JZ08"/>
<reference evidence="1" key="1">
    <citation type="submission" date="2024-05" db="EMBL/GenBank/DDBJ databases">
        <authorList>
            <person name="Kim S."/>
            <person name="Heo J."/>
            <person name="Choi H."/>
            <person name="Choi Y."/>
            <person name="Kwon S.-W."/>
            <person name="Kim Y."/>
        </authorList>
    </citation>
    <scope>NUCLEOTIDE SEQUENCE</scope>
    <source>
        <strain evidence="1">KACC 23699</strain>
    </source>
</reference>
<accession>A0AAU7JZ08</accession>
<protein>
    <recommendedName>
        <fullName evidence="2">HK97 gp10 family phage protein</fullName>
    </recommendedName>
</protein>
<dbReference type="EMBL" id="CP157483">
    <property type="protein sequence ID" value="XBO45319.1"/>
    <property type="molecule type" value="Genomic_DNA"/>
</dbReference>
<dbReference type="RefSeq" id="WP_406832811.1">
    <property type="nucleotide sequence ID" value="NZ_CP157483.1"/>
</dbReference>
<name>A0AAU7JZ08_9MICO</name>
<evidence type="ECO:0008006" key="2">
    <source>
        <dbReference type="Google" id="ProtNLM"/>
    </source>
</evidence>
<evidence type="ECO:0000313" key="1">
    <source>
        <dbReference type="EMBL" id="XBO45319.1"/>
    </source>
</evidence>
<sequence>MTDVIAEWQELVAAGCPGASTISVKKGMFGRKTLRGYSIEWGTRRLWSVGGAPDAEVPDFGVLAEDGGFYQREKGGDAPYLRTTQLLSDGRPVAEVIGERLRPVIFRLAFEHLKR</sequence>
<gene>
    <name evidence="1" type="ORF">ABEG17_08310</name>
</gene>